<dbReference type="RefSeq" id="WP_020886814.1">
    <property type="nucleotide sequence ID" value="NZ_ATHI01000013.1"/>
</dbReference>
<comment type="caution">
    <text evidence="1">The sequence shown here is derived from an EMBL/GenBank/DDBJ whole genome shotgun (WGS) entry which is preliminary data.</text>
</comment>
<keyword evidence="2" id="KW-1185">Reference proteome</keyword>
<name>S7TCE2_9BACT</name>
<evidence type="ECO:0000313" key="2">
    <source>
        <dbReference type="Proteomes" id="UP000014975"/>
    </source>
</evidence>
<proteinExistence type="predicted"/>
<dbReference type="OrthoDB" id="9811332at2"/>
<dbReference type="AlphaFoldDB" id="S7TCE2"/>
<dbReference type="InterPro" id="IPR029063">
    <property type="entry name" value="SAM-dependent_MTases_sf"/>
</dbReference>
<dbReference type="GO" id="GO:0032259">
    <property type="term" value="P:methylation"/>
    <property type="evidence" value="ECO:0007669"/>
    <property type="project" value="UniProtKB-KW"/>
</dbReference>
<protein>
    <submittedName>
        <fullName evidence="1">Macrocin-O-methyltransferase</fullName>
    </submittedName>
</protein>
<gene>
    <name evidence="1" type="ORF">dsat_2849</name>
</gene>
<evidence type="ECO:0000313" key="1">
    <source>
        <dbReference type="EMBL" id="EPR34291.1"/>
    </source>
</evidence>
<dbReference type="eggNOG" id="COG4122">
    <property type="taxonomic scope" value="Bacteria"/>
</dbReference>
<accession>S7TCE2</accession>
<dbReference type="PATRIC" id="fig|1121439.3.peg.1365"/>
<dbReference type="STRING" id="1121439.dsat_2849"/>
<keyword evidence="1" id="KW-0808">Transferase</keyword>
<keyword evidence="1" id="KW-0489">Methyltransferase</keyword>
<dbReference type="InterPro" id="IPR008884">
    <property type="entry name" value="TylF_MeTrfase"/>
</dbReference>
<dbReference type="GO" id="GO:0008168">
    <property type="term" value="F:methyltransferase activity"/>
    <property type="evidence" value="ECO:0007669"/>
    <property type="project" value="UniProtKB-KW"/>
</dbReference>
<dbReference type="Pfam" id="PF05711">
    <property type="entry name" value="TylF"/>
    <property type="match status" value="1"/>
</dbReference>
<dbReference type="Gene3D" id="3.40.50.150">
    <property type="entry name" value="Vaccinia Virus protein VP39"/>
    <property type="match status" value="1"/>
</dbReference>
<dbReference type="EMBL" id="ATHI01000013">
    <property type="protein sequence ID" value="EPR34291.1"/>
    <property type="molecule type" value="Genomic_DNA"/>
</dbReference>
<organism evidence="1 2">
    <name type="scientific">Alkalidesulfovibrio alkalitolerans DSM 16529</name>
    <dbReference type="NCBI Taxonomy" id="1121439"/>
    <lineage>
        <taxon>Bacteria</taxon>
        <taxon>Pseudomonadati</taxon>
        <taxon>Thermodesulfobacteriota</taxon>
        <taxon>Desulfovibrionia</taxon>
        <taxon>Desulfovibrionales</taxon>
        <taxon>Desulfovibrionaceae</taxon>
        <taxon>Alkalidesulfovibrio</taxon>
    </lineage>
</organism>
<reference evidence="1 2" key="1">
    <citation type="journal article" date="2013" name="Genome Announc.">
        <title>Draft genome sequences for three mercury-methylating, sulfate-reducing bacteria.</title>
        <authorList>
            <person name="Brown S.D."/>
            <person name="Hurt R.A.Jr."/>
            <person name="Gilmour C.C."/>
            <person name="Elias D.A."/>
        </authorList>
    </citation>
    <scope>NUCLEOTIDE SEQUENCE [LARGE SCALE GENOMIC DNA]</scope>
    <source>
        <strain evidence="1 2">DSM 16529</strain>
    </source>
</reference>
<sequence length="228" mass="26201">MFDKQQIGAAVGLILNGDKNAWEHGYFGLIHAEVMREHQGDYPAFDYEYKDRRLLYAHVNDHVLKNRPVDYLEFGVAGGQSFRDWLSLNTCPESRFVGFDSFEGLPEDWHAGNRGKGAFSQNGAIPNITDPRGSFVKGWFNQTLEPFLAGFTPERQLVLHLDADLYSSTLYVLMTLNRVIKRGTVMIFDDFQPRDDFAAFHHWAKACGRNWRILAARRDHYKLAAVVW</sequence>
<dbReference type="SUPFAM" id="SSF53335">
    <property type="entry name" value="S-adenosyl-L-methionine-dependent methyltransferases"/>
    <property type="match status" value="1"/>
</dbReference>
<dbReference type="PANTHER" id="PTHR40036">
    <property type="entry name" value="MACROCIN O-METHYLTRANSFERASE"/>
    <property type="match status" value="1"/>
</dbReference>
<dbReference type="PANTHER" id="PTHR40036:SF1">
    <property type="entry name" value="MACROCIN O-METHYLTRANSFERASE"/>
    <property type="match status" value="1"/>
</dbReference>
<dbReference type="Proteomes" id="UP000014975">
    <property type="component" value="Unassembled WGS sequence"/>
</dbReference>